<evidence type="ECO:0000313" key="2">
    <source>
        <dbReference type="EMBL" id="EPD33160.1"/>
    </source>
</evidence>
<dbReference type="PATRIC" id="fig|883161.3.peg.691"/>
<proteinExistence type="predicted"/>
<organism evidence="2 3">
    <name type="scientific">Propionimicrobium lymphophilum ACS-093-V-SCH5</name>
    <dbReference type="NCBI Taxonomy" id="883161"/>
    <lineage>
        <taxon>Bacteria</taxon>
        <taxon>Bacillati</taxon>
        <taxon>Actinomycetota</taxon>
        <taxon>Actinomycetes</taxon>
        <taxon>Propionibacteriales</taxon>
        <taxon>Propionibacteriaceae</taxon>
        <taxon>Propionimicrobium</taxon>
    </lineage>
</organism>
<dbReference type="OrthoDB" id="3711884at2"/>
<evidence type="ECO:0000256" key="1">
    <source>
        <dbReference type="SAM" id="SignalP"/>
    </source>
</evidence>
<dbReference type="AlphaFoldDB" id="S2W4F5"/>
<dbReference type="RefSeq" id="WP_016455535.1">
    <property type="nucleotide sequence ID" value="NZ_KE150269.1"/>
</dbReference>
<protein>
    <recommendedName>
        <fullName evidence="4">GerMN domain-containing protein</fullName>
    </recommendedName>
</protein>
<accession>S2W4F5</accession>
<keyword evidence="1" id="KW-0732">Signal</keyword>
<dbReference type="STRING" id="883161.HMPREF9306_00691"/>
<dbReference type="EMBL" id="AGZR01000005">
    <property type="protein sequence ID" value="EPD33160.1"/>
    <property type="molecule type" value="Genomic_DNA"/>
</dbReference>
<evidence type="ECO:0008006" key="4">
    <source>
        <dbReference type="Google" id="ProtNLM"/>
    </source>
</evidence>
<gene>
    <name evidence="2" type="ORF">HMPREF9306_00691</name>
</gene>
<comment type="caution">
    <text evidence="2">The sequence shown here is derived from an EMBL/GenBank/DDBJ whole genome shotgun (WGS) entry which is preliminary data.</text>
</comment>
<feature type="chain" id="PRO_5004501745" description="GerMN domain-containing protein" evidence="1">
    <location>
        <begin position="23"/>
        <end position="297"/>
    </location>
</feature>
<feature type="signal peptide" evidence="1">
    <location>
        <begin position="1"/>
        <end position="22"/>
    </location>
</feature>
<dbReference type="PROSITE" id="PS51257">
    <property type="entry name" value="PROKAR_LIPOPROTEIN"/>
    <property type="match status" value="1"/>
</dbReference>
<dbReference type="Proteomes" id="UP000014417">
    <property type="component" value="Unassembled WGS sequence"/>
</dbReference>
<name>S2W4F5_9ACTN</name>
<dbReference type="HOGENOM" id="CLU_899737_0_0_11"/>
<reference evidence="2 3" key="1">
    <citation type="submission" date="2013-04" db="EMBL/GenBank/DDBJ databases">
        <title>The Genome Sequence of Propionimicrobium lymphophilum ACS-093-V-SCH5.</title>
        <authorList>
            <consortium name="The Broad Institute Genomics Platform"/>
            <person name="Earl A."/>
            <person name="Ward D."/>
            <person name="Feldgarden M."/>
            <person name="Gevers D."/>
            <person name="Saerens B."/>
            <person name="Vaneechoutte M."/>
            <person name="Walker B."/>
            <person name="Young S."/>
            <person name="Zeng Q."/>
            <person name="Gargeya S."/>
            <person name="Fitzgerald M."/>
            <person name="Haas B."/>
            <person name="Abouelleil A."/>
            <person name="Allen A.W."/>
            <person name="Alvarado L."/>
            <person name="Arachchi H.M."/>
            <person name="Berlin A.M."/>
            <person name="Chapman S.B."/>
            <person name="Gainer-Dewar J."/>
            <person name="Goldberg J."/>
            <person name="Griggs A."/>
            <person name="Gujja S."/>
            <person name="Hansen M."/>
            <person name="Howarth C."/>
            <person name="Imamovic A."/>
            <person name="Ireland A."/>
            <person name="Larimer J."/>
            <person name="McCowan C."/>
            <person name="Murphy C."/>
            <person name="Pearson M."/>
            <person name="Poon T.W."/>
            <person name="Priest M."/>
            <person name="Roberts A."/>
            <person name="Saif S."/>
            <person name="Shea T."/>
            <person name="Sisk P."/>
            <person name="Sykes S."/>
            <person name="Wortman J."/>
            <person name="Nusbaum C."/>
            <person name="Birren B."/>
        </authorList>
    </citation>
    <scope>NUCLEOTIDE SEQUENCE [LARGE SCALE GENOMIC DNA]</scope>
    <source>
        <strain evidence="2 3">ACS-093-V-SCH5</strain>
    </source>
</reference>
<evidence type="ECO:0000313" key="3">
    <source>
        <dbReference type="Proteomes" id="UP000014417"/>
    </source>
</evidence>
<keyword evidence="3" id="KW-1185">Reference proteome</keyword>
<sequence>MKKLLALLACLTLLLVGCDEEAKPTDPSPTPSTELLAPGAAQKVVGELLGQIADPSSVVRLRITGDQARLTYVDEWSKPVSEIWRDGKITTQDEGTDTVVSSSFDPRDFNISDVGAMFEKSAQLCGSAENQELQITEYANSKILMTVSTTPESSTVFFRPDATVIMPLDFTSAEDVSQALTEAVGPSTRILAAGLTADQLWVDVASGPGTVTRRIRKTSVPVYSLQRKQSISDEPFAPSLIDAKILAEKFAAAAESESKDFVATVKQQEDEDQPFINFSYGGTQELTSLDGTPIKPR</sequence>